<feature type="transmembrane region" description="Helical" evidence="10">
    <location>
        <begin position="279"/>
        <end position="303"/>
    </location>
</feature>
<sequence>MPIATKTSNVVINKYGWWDVLFAWDSVWYYNIATIGYNYGLDFTKTQYSVAFFPLYPLLIWILTKIGIPVVIAGLLINNLAFFAALITLYTWVEERYGKNSARWATATMAWCPYSIYGTVMYTEGLFFLFSISALRAFDRKQYAWAGFWGALSSATRITGITLLPAFFLTAWKQKRPITAYIASLFVASGVAIYSLYCLWKFGDALAFLNAQKGWRTSAGFAWQGWWYMLTQVAIGGKNAAIGYIQDPFYLPQFAIIAISALLLLRFRQKLGADKVRYGFFLLWFVLWLMAGESLIKIVLIFGGLYLLWYYRFSIPLVAAIYGFFSYGIALNTGLTASVERYVYAIAPLFIASGFLFAKYPRWGYAVMAFGGLILVLFCIRFAQDLWLA</sequence>
<evidence type="ECO:0000313" key="12">
    <source>
        <dbReference type="Proteomes" id="UP000218238"/>
    </source>
</evidence>
<dbReference type="GO" id="GO:0016020">
    <property type="term" value="C:membrane"/>
    <property type="evidence" value="ECO:0007669"/>
    <property type="project" value="GOC"/>
</dbReference>
<evidence type="ECO:0000256" key="6">
    <source>
        <dbReference type="ARBA" id="ARBA00022692"/>
    </source>
</evidence>
<comment type="subcellular location">
    <subcellularLocation>
        <location evidence="1">Endoplasmic reticulum membrane</location>
        <topology evidence="1">Multi-pass membrane protein</topology>
    </subcellularLocation>
</comment>
<dbReference type="PANTHER" id="PTHR12468">
    <property type="entry name" value="GPI MANNOSYLTRANSFERASE 2"/>
    <property type="match status" value="1"/>
</dbReference>
<keyword evidence="6 10" id="KW-0812">Transmembrane</keyword>
<keyword evidence="12" id="KW-1185">Reference proteome</keyword>
<keyword evidence="8 10" id="KW-1133">Transmembrane helix</keyword>
<dbReference type="GO" id="GO:0004376">
    <property type="term" value="F:GPI mannosyltransferase activity"/>
    <property type="evidence" value="ECO:0007669"/>
    <property type="project" value="InterPro"/>
</dbReference>
<evidence type="ECO:0000256" key="2">
    <source>
        <dbReference type="ARBA" id="ARBA00004687"/>
    </source>
</evidence>
<protein>
    <recommendedName>
        <fullName evidence="13">Glycosyltransferase RgtA/B/C/D-like domain-containing protein</fullName>
    </recommendedName>
</protein>
<feature type="transmembrane region" description="Helical" evidence="10">
    <location>
        <begin position="46"/>
        <end position="63"/>
    </location>
</feature>
<dbReference type="GO" id="GO:0000009">
    <property type="term" value="F:alpha-1,6-mannosyltransferase activity"/>
    <property type="evidence" value="ECO:0007669"/>
    <property type="project" value="InterPro"/>
</dbReference>
<dbReference type="GO" id="GO:0006506">
    <property type="term" value="P:GPI anchor biosynthetic process"/>
    <property type="evidence" value="ECO:0007669"/>
    <property type="project" value="UniProtKB-UniPathway"/>
</dbReference>
<evidence type="ECO:0000313" key="11">
    <source>
        <dbReference type="EMBL" id="PAX51968.1"/>
    </source>
</evidence>
<name>A0A2A2TE87_9CYAN</name>
<dbReference type="PANTHER" id="PTHR12468:SF2">
    <property type="entry name" value="GPI MANNOSYLTRANSFERASE 2"/>
    <property type="match status" value="1"/>
</dbReference>
<keyword evidence="3" id="KW-0337">GPI-anchor biosynthesis</keyword>
<keyword evidence="4" id="KW-0328">Glycosyltransferase</keyword>
<feature type="transmembrane region" description="Helical" evidence="10">
    <location>
        <begin position="342"/>
        <end position="358"/>
    </location>
</feature>
<feature type="transmembrane region" description="Helical" evidence="10">
    <location>
        <begin position="113"/>
        <end position="135"/>
    </location>
</feature>
<proteinExistence type="predicted"/>
<feature type="transmembrane region" description="Helical" evidence="10">
    <location>
        <begin position="147"/>
        <end position="172"/>
    </location>
</feature>
<dbReference type="OrthoDB" id="151635at2"/>
<feature type="transmembrane region" description="Helical" evidence="10">
    <location>
        <begin position="178"/>
        <end position="200"/>
    </location>
</feature>
<keyword evidence="5" id="KW-0808">Transferase</keyword>
<reference evidence="11 12" key="1">
    <citation type="submission" date="2017-08" db="EMBL/GenBank/DDBJ databases">
        <title>Draft genome sequence of filamentous cyanobacterium Calothrix elsteri CCALA 953.</title>
        <authorList>
            <person name="Gagunashvili A.N."/>
            <person name="Elster J."/>
            <person name="Andresson O.S."/>
        </authorList>
    </citation>
    <scope>NUCLEOTIDE SEQUENCE [LARGE SCALE GENOMIC DNA]</scope>
    <source>
        <strain evidence="11 12">CCALA 953</strain>
    </source>
</reference>
<keyword evidence="7" id="KW-0256">Endoplasmic reticulum</keyword>
<dbReference type="Proteomes" id="UP000218238">
    <property type="component" value="Unassembled WGS sequence"/>
</dbReference>
<dbReference type="InterPro" id="IPR007315">
    <property type="entry name" value="PIG-V/Gpi18"/>
</dbReference>
<comment type="pathway">
    <text evidence="2">Glycolipid biosynthesis; glycosylphosphatidylinositol-anchor biosynthesis.</text>
</comment>
<gene>
    <name evidence="11" type="ORF">CK510_21925</name>
</gene>
<dbReference type="AlphaFoldDB" id="A0A2A2TE87"/>
<evidence type="ECO:0000256" key="7">
    <source>
        <dbReference type="ARBA" id="ARBA00022824"/>
    </source>
</evidence>
<dbReference type="Pfam" id="PF04188">
    <property type="entry name" value="Mannosyl_trans2"/>
    <property type="match status" value="1"/>
</dbReference>
<evidence type="ECO:0000256" key="3">
    <source>
        <dbReference type="ARBA" id="ARBA00022502"/>
    </source>
</evidence>
<evidence type="ECO:0000256" key="4">
    <source>
        <dbReference type="ARBA" id="ARBA00022676"/>
    </source>
</evidence>
<evidence type="ECO:0008006" key="13">
    <source>
        <dbReference type="Google" id="ProtNLM"/>
    </source>
</evidence>
<accession>A0A2A2TE87</accession>
<comment type="caution">
    <text evidence="11">The sequence shown here is derived from an EMBL/GenBank/DDBJ whole genome shotgun (WGS) entry which is preliminary data.</text>
</comment>
<dbReference type="UniPathway" id="UPA00196"/>
<evidence type="ECO:0000256" key="8">
    <source>
        <dbReference type="ARBA" id="ARBA00022989"/>
    </source>
</evidence>
<evidence type="ECO:0000256" key="5">
    <source>
        <dbReference type="ARBA" id="ARBA00022679"/>
    </source>
</evidence>
<evidence type="ECO:0000256" key="1">
    <source>
        <dbReference type="ARBA" id="ARBA00004477"/>
    </source>
</evidence>
<evidence type="ECO:0000256" key="10">
    <source>
        <dbReference type="SAM" id="Phobius"/>
    </source>
</evidence>
<feature type="transmembrane region" description="Helical" evidence="10">
    <location>
        <begin position="249"/>
        <end position="267"/>
    </location>
</feature>
<organism evidence="11 12">
    <name type="scientific">Brunnivagina elsteri CCALA 953</name>
    <dbReference type="NCBI Taxonomy" id="987040"/>
    <lineage>
        <taxon>Bacteria</taxon>
        <taxon>Bacillati</taxon>
        <taxon>Cyanobacteriota</taxon>
        <taxon>Cyanophyceae</taxon>
        <taxon>Nostocales</taxon>
        <taxon>Calotrichaceae</taxon>
        <taxon>Brunnivagina</taxon>
    </lineage>
</organism>
<dbReference type="GO" id="GO:0031501">
    <property type="term" value="C:mannosyltransferase complex"/>
    <property type="evidence" value="ECO:0007669"/>
    <property type="project" value="TreeGrafter"/>
</dbReference>
<keyword evidence="9 10" id="KW-0472">Membrane</keyword>
<feature type="transmembrane region" description="Helical" evidence="10">
    <location>
        <begin position="364"/>
        <end position="383"/>
    </location>
</feature>
<feature type="transmembrane region" description="Helical" evidence="10">
    <location>
        <begin position="309"/>
        <end position="330"/>
    </location>
</feature>
<evidence type="ECO:0000256" key="9">
    <source>
        <dbReference type="ARBA" id="ARBA00023136"/>
    </source>
</evidence>
<feature type="transmembrane region" description="Helical" evidence="10">
    <location>
        <begin position="70"/>
        <end position="93"/>
    </location>
</feature>
<dbReference type="EMBL" id="NTFS01000303">
    <property type="protein sequence ID" value="PAX51968.1"/>
    <property type="molecule type" value="Genomic_DNA"/>
</dbReference>